<proteinExistence type="predicted"/>
<evidence type="ECO:0000313" key="2">
    <source>
        <dbReference type="EMBL" id="KPH73922.1"/>
    </source>
</evidence>
<protein>
    <submittedName>
        <fullName evidence="2">Membrane protein</fullName>
    </submittedName>
</protein>
<gene>
    <name evidence="2" type="ORF">AFL42_11290</name>
</gene>
<name>A0ABR5MI47_9BACI</name>
<sequence>MQTRRKKVNSIIYYILGVNIVGFILMGVDKQKAVKQKYRIPERTFWIIALLGGAPGTYIGMQRYRHKTKHKSFTIGMPIFIILNFFLFFYLSGLAS</sequence>
<dbReference type="EMBL" id="LGTK01000038">
    <property type="protein sequence ID" value="KPH73922.1"/>
    <property type="molecule type" value="Genomic_DNA"/>
</dbReference>
<comment type="caution">
    <text evidence="2">The sequence shown here is derived from an EMBL/GenBank/DDBJ whole genome shotgun (WGS) entry which is preliminary data.</text>
</comment>
<feature type="transmembrane region" description="Helical" evidence="1">
    <location>
        <begin position="43"/>
        <end position="61"/>
    </location>
</feature>
<keyword evidence="1" id="KW-1133">Transmembrane helix</keyword>
<evidence type="ECO:0000313" key="3">
    <source>
        <dbReference type="Proteomes" id="UP000037854"/>
    </source>
</evidence>
<feature type="transmembrane region" description="Helical" evidence="1">
    <location>
        <begin position="12"/>
        <end position="28"/>
    </location>
</feature>
<keyword evidence="3" id="KW-1185">Reference proteome</keyword>
<dbReference type="InterPro" id="IPR010718">
    <property type="entry name" value="DUF1294"/>
</dbReference>
<reference evidence="2 3" key="1">
    <citation type="submission" date="2015-07" db="EMBL/GenBank/DDBJ databases">
        <title>High-quality draft genome sequence of Oceanobacillus caeni HM6, a bacillus isolated from a human feces.</title>
        <authorList>
            <person name="Kumar J."/>
            <person name="Verma M.K."/>
            <person name="Pandey R."/>
            <person name="Bhambi M."/>
            <person name="Chauhan N."/>
        </authorList>
    </citation>
    <scope>NUCLEOTIDE SEQUENCE [LARGE SCALE GENOMIC DNA]</scope>
    <source>
        <strain evidence="2 3">HM6</strain>
    </source>
</reference>
<evidence type="ECO:0000256" key="1">
    <source>
        <dbReference type="SAM" id="Phobius"/>
    </source>
</evidence>
<dbReference type="Proteomes" id="UP000037854">
    <property type="component" value="Unassembled WGS sequence"/>
</dbReference>
<keyword evidence="1" id="KW-0812">Transmembrane</keyword>
<dbReference type="Pfam" id="PF06961">
    <property type="entry name" value="DUF1294"/>
    <property type="match status" value="1"/>
</dbReference>
<feature type="transmembrane region" description="Helical" evidence="1">
    <location>
        <begin position="73"/>
        <end position="91"/>
    </location>
</feature>
<keyword evidence="1" id="KW-0472">Membrane</keyword>
<accession>A0ABR5MI47</accession>
<organism evidence="2 3">
    <name type="scientific">Oceanobacillus caeni</name>
    <dbReference type="NCBI Taxonomy" id="405946"/>
    <lineage>
        <taxon>Bacteria</taxon>
        <taxon>Bacillati</taxon>
        <taxon>Bacillota</taxon>
        <taxon>Bacilli</taxon>
        <taxon>Bacillales</taxon>
        <taxon>Bacillaceae</taxon>
        <taxon>Oceanobacillus</taxon>
    </lineage>
</organism>